<comment type="caution">
    <text evidence="2">The sequence shown here is derived from an EMBL/GenBank/DDBJ whole genome shotgun (WGS) entry which is preliminary data.</text>
</comment>
<keyword evidence="1" id="KW-1133">Transmembrane helix</keyword>
<evidence type="ECO:0000313" key="2">
    <source>
        <dbReference type="EMBL" id="HGI42916.1"/>
    </source>
</evidence>
<evidence type="ECO:0000256" key="1">
    <source>
        <dbReference type="SAM" id="Phobius"/>
    </source>
</evidence>
<dbReference type="EMBL" id="DTFI01000020">
    <property type="protein sequence ID" value="HGI42916.1"/>
    <property type="molecule type" value="Genomic_DNA"/>
</dbReference>
<feature type="transmembrane region" description="Helical" evidence="1">
    <location>
        <begin position="80"/>
        <end position="101"/>
    </location>
</feature>
<reference evidence="2" key="1">
    <citation type="journal article" date="2020" name="mSystems">
        <title>Genome- and Community-Level Interaction Insights into Carbon Utilization and Element Cycling Functions of Hydrothermarchaeota in Hydrothermal Sediment.</title>
        <authorList>
            <person name="Zhou Z."/>
            <person name="Liu Y."/>
            <person name="Xu W."/>
            <person name="Pan J."/>
            <person name="Luo Z.H."/>
            <person name="Li M."/>
        </authorList>
    </citation>
    <scope>NUCLEOTIDE SEQUENCE [LARGE SCALE GENOMIC DNA]</scope>
    <source>
        <strain evidence="2">SpSt-735</strain>
    </source>
</reference>
<organism evidence="2">
    <name type="scientific">Thermofilum pendens</name>
    <dbReference type="NCBI Taxonomy" id="2269"/>
    <lineage>
        <taxon>Archaea</taxon>
        <taxon>Thermoproteota</taxon>
        <taxon>Thermoprotei</taxon>
        <taxon>Thermofilales</taxon>
        <taxon>Thermofilaceae</taxon>
        <taxon>Thermofilum</taxon>
    </lineage>
</organism>
<feature type="transmembrane region" description="Helical" evidence="1">
    <location>
        <begin position="7"/>
        <end position="25"/>
    </location>
</feature>
<dbReference type="AlphaFoldDB" id="A0A7C4B8K1"/>
<protein>
    <submittedName>
        <fullName evidence="2">Uncharacterized protein</fullName>
    </submittedName>
</protein>
<sequence>MSYAPYLIAYFFVASALMALTAYGVVTPLQALVLLLLSGALGLLARYLSARDSVNVFWSGAAVSITATLAALAFGLPLNAYGAASVVLAGLGFSALAAYLLSRRRGR</sequence>
<feature type="transmembrane region" description="Helical" evidence="1">
    <location>
        <begin position="31"/>
        <end position="49"/>
    </location>
</feature>
<proteinExistence type="predicted"/>
<keyword evidence="1" id="KW-0472">Membrane</keyword>
<gene>
    <name evidence="2" type="ORF">ENV17_00825</name>
</gene>
<feature type="transmembrane region" description="Helical" evidence="1">
    <location>
        <begin position="56"/>
        <end position="74"/>
    </location>
</feature>
<accession>A0A7C4B8K1</accession>
<name>A0A7C4B8K1_THEPE</name>
<keyword evidence="1" id="KW-0812">Transmembrane</keyword>